<dbReference type="GO" id="GO:0030976">
    <property type="term" value="F:thiamine pyrophosphate binding"/>
    <property type="evidence" value="ECO:0007669"/>
    <property type="project" value="TreeGrafter"/>
</dbReference>
<dbReference type="EMBL" id="AYOZ01000006">
    <property type="protein sequence ID" value="ETI61519.1"/>
    <property type="molecule type" value="Genomic_DNA"/>
</dbReference>
<dbReference type="GO" id="GO:0030288">
    <property type="term" value="C:outer membrane-bounded periplasmic space"/>
    <property type="evidence" value="ECO:0007669"/>
    <property type="project" value="InterPro"/>
</dbReference>
<dbReference type="eggNOG" id="COG4143">
    <property type="taxonomic scope" value="Bacteria"/>
</dbReference>
<dbReference type="Pfam" id="PF01547">
    <property type="entry name" value="SBP_bac_1"/>
    <property type="match status" value="1"/>
</dbReference>
<dbReference type="GO" id="GO:0030975">
    <property type="term" value="F:thiamine binding"/>
    <property type="evidence" value="ECO:0007669"/>
    <property type="project" value="InterPro"/>
</dbReference>
<comment type="similarity">
    <text evidence="2">Belongs to the bacterial solute-binding protein 1 family.</text>
</comment>
<dbReference type="NCBIfam" id="TIGR01254">
    <property type="entry name" value="sfuA"/>
    <property type="match status" value="1"/>
</dbReference>
<dbReference type="GO" id="GO:0015888">
    <property type="term" value="P:thiamine transport"/>
    <property type="evidence" value="ECO:0007669"/>
    <property type="project" value="InterPro"/>
</dbReference>
<evidence type="ECO:0000256" key="7">
    <source>
        <dbReference type="SAM" id="SignalP"/>
    </source>
</evidence>
<evidence type="ECO:0000256" key="1">
    <source>
        <dbReference type="ARBA" id="ARBA00004418"/>
    </source>
</evidence>
<feature type="chain" id="PRO_5004808864" description="Thiamine-binding periplasmic protein" evidence="7">
    <location>
        <begin position="37"/>
        <end position="346"/>
    </location>
</feature>
<dbReference type="PANTHER" id="PTHR30006:SF3">
    <property type="entry name" value="THIAMINE-BINDING PERIPLASMIC PROTEIN"/>
    <property type="match status" value="1"/>
</dbReference>
<dbReference type="CDD" id="cd13545">
    <property type="entry name" value="PBP2_TbpA"/>
    <property type="match status" value="1"/>
</dbReference>
<accession>W1S0J0</accession>
<evidence type="ECO:0000313" key="8">
    <source>
        <dbReference type="EMBL" id="ETI61519.1"/>
    </source>
</evidence>
<keyword evidence="9" id="KW-1185">Reference proteome</keyword>
<reference evidence="8 9" key="1">
    <citation type="journal article" date="2014" name="Genome Announc.">
        <title>Draft Genome Sequence of Marinomonas sp. Strain D104, a Polycyclic Aromatic Hydrocarbon-Degrading Bacterium from the Deep-Sea Sediment of the Arctic Ocean.</title>
        <authorList>
            <person name="Dong C."/>
            <person name="Bai X."/>
            <person name="Lai Q."/>
            <person name="Xie Y."/>
            <person name="Chen X."/>
            <person name="Shao Z."/>
        </authorList>
    </citation>
    <scope>NUCLEOTIDE SEQUENCE [LARGE SCALE GENOMIC DNA]</scope>
    <source>
        <strain evidence="8 9">D104</strain>
    </source>
</reference>
<dbReference type="Gene3D" id="3.40.190.10">
    <property type="entry name" value="Periplasmic binding protein-like II"/>
    <property type="match status" value="2"/>
</dbReference>
<evidence type="ECO:0000256" key="5">
    <source>
        <dbReference type="ARBA" id="ARBA00022729"/>
    </source>
</evidence>
<dbReference type="InterPro" id="IPR005967">
    <property type="entry name" value="ThiB"/>
</dbReference>
<dbReference type="STRING" id="1208321.D104_05140"/>
<evidence type="ECO:0000256" key="2">
    <source>
        <dbReference type="ARBA" id="ARBA00008520"/>
    </source>
</evidence>
<dbReference type="InterPro" id="IPR005948">
    <property type="entry name" value="ThiB-like"/>
</dbReference>
<evidence type="ECO:0000256" key="3">
    <source>
        <dbReference type="ARBA" id="ARBA00019815"/>
    </source>
</evidence>
<sequence>MKKPSTFTLFKASLFKASLFTLSASLIMTLSPVASAKDTLNVYTYDAFASDWGPGPKIKENFEKECDCELNFVALDSSVGILSRAQLEGKSSQADVLLGLDLNLMEAARKSGLLAEHDVNTSAVTIAGGWKDRTFVPFDQGNFAFIYNADTLKTPPTSLKDVIDNHNLRVIYQDPRTSTPGLGMLLWVKSVYGNDAADAWSRLASHTVTVTKSWSDAYGLFLKGEADVVLSYTTSPAYHIVAEGVNKYKAAQASEGLYPQIEVAAMMKDAPNPALAKRFMHFILEPGFQSTVATGNWMLPVIPLKDALPAAFDSALQPTKVLTLPAADVAKNRKAWVNEWLEATTR</sequence>
<proteinExistence type="inferred from homology"/>
<gene>
    <name evidence="8" type="ORF">D104_05140</name>
</gene>
<dbReference type="NCBIfam" id="TIGR01276">
    <property type="entry name" value="thiB"/>
    <property type="match status" value="1"/>
</dbReference>
<protein>
    <recommendedName>
        <fullName evidence="3">Thiamine-binding periplasmic protein</fullName>
    </recommendedName>
</protein>
<dbReference type="SUPFAM" id="SSF53850">
    <property type="entry name" value="Periplasmic binding protein-like II"/>
    <property type="match status" value="1"/>
</dbReference>
<dbReference type="PATRIC" id="fig|1208321.3.peg.1028"/>
<comment type="caution">
    <text evidence="8">The sequence shown here is derived from an EMBL/GenBank/DDBJ whole genome shotgun (WGS) entry which is preliminary data.</text>
</comment>
<keyword evidence="6" id="KW-0574">Periplasm</keyword>
<dbReference type="PANTHER" id="PTHR30006">
    <property type="entry name" value="THIAMINE-BINDING PERIPLASMIC PROTEIN-RELATED"/>
    <property type="match status" value="1"/>
</dbReference>
<name>W1S0J0_9GAMM</name>
<dbReference type="RefSeq" id="WP_024023207.1">
    <property type="nucleotide sequence ID" value="NZ_AYOZ01000006.1"/>
</dbReference>
<evidence type="ECO:0000256" key="4">
    <source>
        <dbReference type="ARBA" id="ARBA00022448"/>
    </source>
</evidence>
<organism evidence="8 9">
    <name type="scientific">Marinomonas profundimaris</name>
    <dbReference type="NCBI Taxonomy" id="1208321"/>
    <lineage>
        <taxon>Bacteria</taxon>
        <taxon>Pseudomonadati</taxon>
        <taxon>Pseudomonadota</taxon>
        <taxon>Gammaproteobacteria</taxon>
        <taxon>Oceanospirillales</taxon>
        <taxon>Oceanospirillaceae</taxon>
        <taxon>Marinomonas</taxon>
    </lineage>
</organism>
<dbReference type="AlphaFoldDB" id="W1S0J0"/>
<dbReference type="InterPro" id="IPR006059">
    <property type="entry name" value="SBP"/>
</dbReference>
<dbReference type="Proteomes" id="UP000018857">
    <property type="component" value="Unassembled WGS sequence"/>
</dbReference>
<evidence type="ECO:0000313" key="9">
    <source>
        <dbReference type="Proteomes" id="UP000018857"/>
    </source>
</evidence>
<feature type="signal peptide" evidence="7">
    <location>
        <begin position="1"/>
        <end position="36"/>
    </location>
</feature>
<keyword evidence="4" id="KW-0813">Transport</keyword>
<comment type="subcellular location">
    <subcellularLocation>
        <location evidence="1">Periplasm</location>
    </subcellularLocation>
</comment>
<evidence type="ECO:0000256" key="6">
    <source>
        <dbReference type="ARBA" id="ARBA00022764"/>
    </source>
</evidence>
<keyword evidence="5 7" id="KW-0732">Signal</keyword>